<dbReference type="PRINTS" id="PR01436">
    <property type="entry name" value="NADHDHGNASE2"/>
</dbReference>
<feature type="transmembrane region" description="Helical" evidence="18">
    <location>
        <begin position="307"/>
        <end position="331"/>
    </location>
</feature>
<feature type="transmembrane region" description="Helical" evidence="18">
    <location>
        <begin position="234"/>
        <end position="254"/>
    </location>
</feature>
<dbReference type="InterPro" id="IPR050175">
    <property type="entry name" value="Complex_I_Subunit_2"/>
</dbReference>
<dbReference type="GO" id="GO:0006120">
    <property type="term" value="P:mitochondrial electron transport, NADH to ubiquinone"/>
    <property type="evidence" value="ECO:0007669"/>
    <property type="project" value="InterPro"/>
</dbReference>
<proteinExistence type="inferred from homology"/>
<evidence type="ECO:0000256" key="2">
    <source>
        <dbReference type="ARBA" id="ARBA00004448"/>
    </source>
</evidence>
<evidence type="ECO:0000256" key="18">
    <source>
        <dbReference type="RuleBase" id="RU003403"/>
    </source>
</evidence>
<evidence type="ECO:0000256" key="17">
    <source>
        <dbReference type="ARBA" id="ARBA00049551"/>
    </source>
</evidence>
<keyword evidence="7 18" id="KW-0679">Respiratory chain</keyword>
<evidence type="ECO:0000256" key="7">
    <source>
        <dbReference type="ARBA" id="ARBA00022660"/>
    </source>
</evidence>
<feature type="transmembrane region" description="Helical" evidence="18">
    <location>
        <begin position="266"/>
        <end position="286"/>
    </location>
</feature>
<gene>
    <name evidence="20" type="primary">nad2</name>
</gene>
<evidence type="ECO:0000256" key="4">
    <source>
        <dbReference type="ARBA" id="ARBA00012944"/>
    </source>
</evidence>
<dbReference type="InterPro" id="IPR001750">
    <property type="entry name" value="ND/Mrp_TM"/>
</dbReference>
<dbReference type="EC" id="7.1.1.2" evidence="4 18"/>
<geneLocation type="mitochondrion" evidence="20"/>
<feature type="transmembrane region" description="Helical" evidence="18">
    <location>
        <begin position="194"/>
        <end position="214"/>
    </location>
</feature>
<comment type="function">
    <text evidence="18">Core subunit of the mitochondrial membrane respiratory chain NADH dehydrogenase (Complex I) which catalyzes electron transfer from NADH through the respiratory chain, using ubiquinone as an electron acceptor. Essential for the catalytic activity and assembly of complex I.</text>
</comment>
<keyword evidence="9 18" id="KW-0999">Mitochondrion inner membrane</keyword>
<keyword evidence="6" id="KW-0813">Transport</keyword>
<keyword evidence="12 18" id="KW-1133">Transmembrane helix</keyword>
<evidence type="ECO:0000256" key="14">
    <source>
        <dbReference type="ARBA" id="ARBA00023075"/>
    </source>
</evidence>
<keyword evidence="14 18" id="KW-0830">Ubiquinone</keyword>
<keyword evidence="10 18" id="KW-1278">Translocase</keyword>
<reference evidence="20" key="1">
    <citation type="submission" date="2016-04" db="EMBL/GenBank/DDBJ databases">
        <title>Mitochondria of beetle species.</title>
        <authorList>
            <person name="Hunter A."/>
            <person name="Moriniere J."/>
            <person name="Tang P."/>
            <person name="Linard B."/>
            <person name="Crampton-Platt A."/>
            <person name="Vogler A.P."/>
        </authorList>
    </citation>
    <scope>NUCLEOTIDE SEQUENCE</scope>
</reference>
<feature type="domain" description="NADH:quinone oxidoreductase/Mrp antiporter transmembrane" evidence="19">
    <location>
        <begin position="23"/>
        <end position="281"/>
    </location>
</feature>
<evidence type="ECO:0000256" key="8">
    <source>
        <dbReference type="ARBA" id="ARBA00022692"/>
    </source>
</evidence>
<protein>
    <recommendedName>
        <fullName evidence="5 18">NADH-ubiquinone oxidoreductase chain 2</fullName>
        <ecNumber evidence="4 18">7.1.1.2</ecNumber>
    </recommendedName>
</protein>
<organism evidence="20">
    <name type="scientific">Scirtes orbicularis</name>
    <dbReference type="NCBI Taxonomy" id="1588440"/>
    <lineage>
        <taxon>Eukaryota</taxon>
        <taxon>Metazoa</taxon>
        <taxon>Ecdysozoa</taxon>
        <taxon>Arthropoda</taxon>
        <taxon>Hexapoda</taxon>
        <taxon>Insecta</taxon>
        <taxon>Pterygota</taxon>
        <taxon>Neoptera</taxon>
        <taxon>Endopterygota</taxon>
        <taxon>Coleoptera</taxon>
        <taxon>Polyphaga</taxon>
        <taxon>Elateriformia</taxon>
        <taxon>Scirtoidea</taxon>
        <taxon>Scirtidae</taxon>
        <taxon>Scirtes</taxon>
    </lineage>
</organism>
<dbReference type="PANTHER" id="PTHR46552:SF1">
    <property type="entry name" value="NADH-UBIQUINONE OXIDOREDUCTASE CHAIN 2"/>
    <property type="match status" value="1"/>
</dbReference>
<dbReference type="PANTHER" id="PTHR46552">
    <property type="entry name" value="NADH-UBIQUINONE OXIDOREDUCTASE CHAIN 2"/>
    <property type="match status" value="1"/>
</dbReference>
<evidence type="ECO:0000256" key="11">
    <source>
        <dbReference type="ARBA" id="ARBA00022982"/>
    </source>
</evidence>
<keyword evidence="13 18" id="KW-0520">NAD</keyword>
<dbReference type="AlphaFoldDB" id="A0A343C3Q7"/>
<keyword evidence="11 18" id="KW-0249">Electron transport</keyword>
<evidence type="ECO:0000256" key="1">
    <source>
        <dbReference type="ARBA" id="ARBA00003257"/>
    </source>
</evidence>
<keyword evidence="8 18" id="KW-0812">Transmembrane</keyword>
<sequence>MNKMYKLLFFMTLISGTMISISSSSWLGVWMGMEINLISFIPLISNEKNNFSSESSMKYFIVQALASTVLLFSILLLMLNKYNVMTIIFIMMNSALFLKMGAAPFHFWFPEVLSKMNWNQSMILLTWQKIAPMMIISYSIKMNNFTTMIILLSALVGSIMGLNQTMIQKLMAYSSINHMSWMISAMMIKENIWLVYFIIYSLITLSITTMMNEIKSFHMKQMFLLMNNNPLMKFFFIINFLSLGGLPPFIGFFPKWIIIVSMIEQNLLILTFLMIMFTLITLFFYLRMTFSMISINMNENKWNKNININKMTTTMMSSISISGMIISTILVNYI</sequence>
<dbReference type="InterPro" id="IPR003917">
    <property type="entry name" value="NADH_UbQ_OxRdtase_chain2"/>
</dbReference>
<evidence type="ECO:0000256" key="5">
    <source>
        <dbReference type="ARBA" id="ARBA00021008"/>
    </source>
</evidence>
<comment type="catalytic activity">
    <reaction evidence="17 18">
        <text>a ubiquinone + NADH + 5 H(+)(in) = a ubiquinol + NAD(+) + 4 H(+)(out)</text>
        <dbReference type="Rhea" id="RHEA:29091"/>
        <dbReference type="Rhea" id="RHEA-COMP:9565"/>
        <dbReference type="Rhea" id="RHEA-COMP:9566"/>
        <dbReference type="ChEBI" id="CHEBI:15378"/>
        <dbReference type="ChEBI" id="CHEBI:16389"/>
        <dbReference type="ChEBI" id="CHEBI:17976"/>
        <dbReference type="ChEBI" id="CHEBI:57540"/>
        <dbReference type="ChEBI" id="CHEBI:57945"/>
        <dbReference type="EC" id="7.1.1.2"/>
    </reaction>
</comment>
<dbReference type="EMBL" id="KX087343">
    <property type="protein sequence ID" value="ARH54650.1"/>
    <property type="molecule type" value="Genomic_DNA"/>
</dbReference>
<evidence type="ECO:0000256" key="9">
    <source>
        <dbReference type="ARBA" id="ARBA00022792"/>
    </source>
</evidence>
<evidence type="ECO:0000256" key="16">
    <source>
        <dbReference type="ARBA" id="ARBA00023136"/>
    </source>
</evidence>
<evidence type="ECO:0000256" key="3">
    <source>
        <dbReference type="ARBA" id="ARBA00007012"/>
    </source>
</evidence>
<keyword evidence="15 18" id="KW-0496">Mitochondrion</keyword>
<keyword evidence="16 18" id="KW-0472">Membrane</keyword>
<evidence type="ECO:0000256" key="10">
    <source>
        <dbReference type="ARBA" id="ARBA00022967"/>
    </source>
</evidence>
<comment type="function">
    <text evidence="1">Core subunit of the mitochondrial membrane respiratory chain NADH dehydrogenase (Complex I) that is believed to belong to the minimal assembly required for catalysis. Complex I functions in the transfer of electrons from NADH to the respiratory chain. The immediate electron acceptor for the enzyme is believed to be ubiquinone.</text>
</comment>
<comment type="similarity">
    <text evidence="3 18">Belongs to the complex I subunit 2 family.</text>
</comment>
<name>A0A343C3Q7_9COLE</name>
<feature type="transmembrane region" description="Helical" evidence="18">
    <location>
        <begin position="145"/>
        <end position="163"/>
    </location>
</feature>
<evidence type="ECO:0000256" key="12">
    <source>
        <dbReference type="ARBA" id="ARBA00022989"/>
    </source>
</evidence>
<feature type="transmembrane region" description="Helical" evidence="18">
    <location>
        <begin position="59"/>
        <end position="79"/>
    </location>
</feature>
<evidence type="ECO:0000259" key="19">
    <source>
        <dbReference type="Pfam" id="PF00361"/>
    </source>
</evidence>
<evidence type="ECO:0000256" key="13">
    <source>
        <dbReference type="ARBA" id="ARBA00023027"/>
    </source>
</evidence>
<evidence type="ECO:0000256" key="15">
    <source>
        <dbReference type="ARBA" id="ARBA00023128"/>
    </source>
</evidence>
<accession>A0A343C3Q7</accession>
<feature type="transmembrane region" description="Helical" evidence="18">
    <location>
        <begin position="85"/>
        <end position="109"/>
    </location>
</feature>
<comment type="subcellular location">
    <subcellularLocation>
        <location evidence="2 18">Mitochondrion inner membrane</location>
        <topology evidence="2 18">Multi-pass membrane protein</topology>
    </subcellularLocation>
</comment>
<evidence type="ECO:0000313" key="20">
    <source>
        <dbReference type="EMBL" id="ARH54650.1"/>
    </source>
</evidence>
<dbReference type="GO" id="GO:0008137">
    <property type="term" value="F:NADH dehydrogenase (ubiquinone) activity"/>
    <property type="evidence" value="ECO:0007669"/>
    <property type="project" value="UniProtKB-EC"/>
</dbReference>
<dbReference type="Pfam" id="PF00361">
    <property type="entry name" value="Proton_antipo_M"/>
    <property type="match status" value="1"/>
</dbReference>
<evidence type="ECO:0000256" key="6">
    <source>
        <dbReference type="ARBA" id="ARBA00022448"/>
    </source>
</evidence>
<dbReference type="GO" id="GO:0005743">
    <property type="term" value="C:mitochondrial inner membrane"/>
    <property type="evidence" value="ECO:0007669"/>
    <property type="project" value="UniProtKB-SubCell"/>
</dbReference>